<dbReference type="InterPro" id="IPR051163">
    <property type="entry name" value="Sodium:Solute_Symporter_SSF"/>
</dbReference>
<proteinExistence type="inferred from homology"/>
<comment type="caution">
    <text evidence="15">The sequence shown here is derived from an EMBL/GenBank/DDBJ whole genome shotgun (WGS) entry which is preliminary data.</text>
</comment>
<evidence type="ECO:0000256" key="1">
    <source>
        <dbReference type="ARBA" id="ARBA00004651"/>
    </source>
</evidence>
<feature type="transmembrane region" description="Helical" evidence="14">
    <location>
        <begin position="553"/>
        <end position="576"/>
    </location>
</feature>
<feature type="transmembrane region" description="Helical" evidence="14">
    <location>
        <begin position="26"/>
        <end position="46"/>
    </location>
</feature>
<feature type="transmembrane region" description="Helical" evidence="14">
    <location>
        <begin position="429"/>
        <end position="450"/>
    </location>
</feature>
<organism evidence="15 16">
    <name type="scientific">Orchesella dallaii</name>
    <dbReference type="NCBI Taxonomy" id="48710"/>
    <lineage>
        <taxon>Eukaryota</taxon>
        <taxon>Metazoa</taxon>
        <taxon>Ecdysozoa</taxon>
        <taxon>Arthropoda</taxon>
        <taxon>Hexapoda</taxon>
        <taxon>Collembola</taxon>
        <taxon>Entomobryomorpha</taxon>
        <taxon>Entomobryoidea</taxon>
        <taxon>Orchesellidae</taxon>
        <taxon>Orchesellinae</taxon>
        <taxon>Orchesella</taxon>
    </lineage>
</organism>
<reference evidence="15 16" key="1">
    <citation type="submission" date="2024-08" db="EMBL/GenBank/DDBJ databases">
        <authorList>
            <person name="Cucini C."/>
            <person name="Frati F."/>
        </authorList>
    </citation>
    <scope>NUCLEOTIDE SEQUENCE [LARGE SCALE GENOMIC DNA]</scope>
</reference>
<comment type="catalytic activity">
    <reaction evidence="12">
        <text>iodide(out) + 2 Na(+)(out) = iodide(in) + 2 Na(+)(in)</text>
        <dbReference type="Rhea" id="RHEA:71207"/>
        <dbReference type="ChEBI" id="CHEBI:16382"/>
        <dbReference type="ChEBI" id="CHEBI:29101"/>
    </reaction>
</comment>
<evidence type="ECO:0000256" key="10">
    <source>
        <dbReference type="ARBA" id="ARBA00023180"/>
    </source>
</evidence>
<dbReference type="PROSITE" id="PS50283">
    <property type="entry name" value="NA_SOLUT_SYMP_3"/>
    <property type="match status" value="1"/>
</dbReference>
<gene>
    <name evidence="15" type="ORF">ODALV1_LOCUS1316</name>
</gene>
<feature type="transmembrane region" description="Helical" evidence="14">
    <location>
        <begin position="96"/>
        <end position="116"/>
    </location>
</feature>
<comment type="similarity">
    <text evidence="2 13">Belongs to the sodium:solute symporter (SSF) (TC 2.A.21) family.</text>
</comment>
<evidence type="ECO:0000256" key="5">
    <source>
        <dbReference type="ARBA" id="ARBA00022692"/>
    </source>
</evidence>
<comment type="subcellular location">
    <subcellularLocation>
        <location evidence="1">Cell membrane</location>
        <topology evidence="1">Multi-pass membrane protein</topology>
    </subcellularLocation>
</comment>
<feature type="transmembrane region" description="Helical" evidence="14">
    <location>
        <begin position="456"/>
        <end position="477"/>
    </location>
</feature>
<keyword evidence="8" id="KW-0406">Ion transport</keyword>
<keyword evidence="7" id="KW-0915">Sodium</keyword>
<dbReference type="PANTHER" id="PTHR42985:SF39">
    <property type="entry name" value="GH10366P"/>
    <property type="match status" value="1"/>
</dbReference>
<dbReference type="Proteomes" id="UP001642540">
    <property type="component" value="Unassembled WGS sequence"/>
</dbReference>
<feature type="transmembrane region" description="Helical" evidence="14">
    <location>
        <begin position="176"/>
        <end position="197"/>
    </location>
</feature>
<dbReference type="CDD" id="cd11492">
    <property type="entry name" value="SLC5sbd_NIS-SMVT"/>
    <property type="match status" value="1"/>
</dbReference>
<dbReference type="EMBL" id="CAXLJM020000004">
    <property type="protein sequence ID" value="CAL8070583.1"/>
    <property type="molecule type" value="Genomic_DNA"/>
</dbReference>
<dbReference type="Pfam" id="PF00474">
    <property type="entry name" value="SSF"/>
    <property type="match status" value="1"/>
</dbReference>
<sequence>MEELKPPEGTGFVNEDFTDNFKWPEYIVFCAVLVASLGIGVFYGCFGSKNKSNEEFLMAGRSMSITPVTLSLVCSFVSAVTLLGNPVEVYYYGQQYTVIAVAFIPMTLALMFWYVPVFFDLQLTSAYEYFEWRYSRLVRTMCSIFSIIHLTFYMPITVLGPSLAIDQVAGFRYEISAAAIFLVCIAYSSLGGLKAVLWTDALQAVVMLVALGAVSICGIIEVGGFAFAWQKSEETGRTEFFNFDPDPRTRHTFWTATLGGYFLWLPLFGATQAQIQRYNSVPTLRQSRQCLLFNMFGMIGVIFLCSFLGMLIYAKYWDCNPMDSKAVTSADQLLPLFVADALRDYPVIPGLLVAGITCGSLSTVSSALNSLTAILTEDYVKHYRPEWSDEMLGNVSKGLSTVAGLLAFGLVFIVKLVNESVNLSPFSTLIHGSLLGPILGAFSLGMFLPWTNNLGVFLGMLVSIAISAFVGIGNIIAGREDKLPDQRLELRPSSSTSASMILDGADGGLSYDAYHSLSSDDFLGASHMSRVNDDWKEIAKDDSFAMKIWSISYIWQPGIGCVTTLIFGTLFSYIIIAMNKHPKEKVHQKLLSQPWLRFWERIFSQEKMSEWVDYTEEETFRAKTTKTQVSDLKIVEGGDIDLKTYAYGTIPKVKLESEPPIKLPMPNGS</sequence>
<dbReference type="PROSITE" id="PS00456">
    <property type="entry name" value="NA_SOLUT_SYMP_1"/>
    <property type="match status" value="1"/>
</dbReference>
<evidence type="ECO:0000256" key="8">
    <source>
        <dbReference type="ARBA" id="ARBA00023065"/>
    </source>
</evidence>
<evidence type="ECO:0000313" key="16">
    <source>
        <dbReference type="Proteomes" id="UP001642540"/>
    </source>
</evidence>
<feature type="transmembrane region" description="Helical" evidence="14">
    <location>
        <begin position="251"/>
        <end position="270"/>
    </location>
</feature>
<dbReference type="InterPro" id="IPR018212">
    <property type="entry name" value="Na/solute_symporter_CS"/>
</dbReference>
<dbReference type="InterPro" id="IPR001734">
    <property type="entry name" value="Na/solute_symporter"/>
</dbReference>
<protein>
    <recommendedName>
        <fullName evidence="17">Sodium-coupled monocarboxylate transporter 1</fullName>
    </recommendedName>
</protein>
<evidence type="ECO:0000256" key="4">
    <source>
        <dbReference type="ARBA" id="ARBA00022475"/>
    </source>
</evidence>
<accession>A0ABP1PLD3</accession>
<evidence type="ECO:0000256" key="6">
    <source>
        <dbReference type="ARBA" id="ARBA00022989"/>
    </source>
</evidence>
<dbReference type="PANTHER" id="PTHR42985">
    <property type="entry name" value="SODIUM-COUPLED MONOCARBOXYLATE TRANSPORTER"/>
    <property type="match status" value="1"/>
</dbReference>
<keyword evidence="16" id="KW-1185">Reference proteome</keyword>
<keyword evidence="9 14" id="KW-0472">Membrane</keyword>
<keyword evidence="6 14" id="KW-1133">Transmembrane helix</keyword>
<evidence type="ECO:0008006" key="17">
    <source>
        <dbReference type="Google" id="ProtNLM"/>
    </source>
</evidence>
<dbReference type="Gene3D" id="1.20.1730.10">
    <property type="entry name" value="Sodium/glucose cotransporter"/>
    <property type="match status" value="1"/>
</dbReference>
<dbReference type="NCBIfam" id="TIGR00813">
    <property type="entry name" value="sss"/>
    <property type="match status" value="1"/>
</dbReference>
<keyword evidence="3" id="KW-0813">Transport</keyword>
<evidence type="ECO:0000313" key="15">
    <source>
        <dbReference type="EMBL" id="CAL8070583.1"/>
    </source>
</evidence>
<keyword evidence="4" id="KW-1003">Cell membrane</keyword>
<evidence type="ECO:0000256" key="7">
    <source>
        <dbReference type="ARBA" id="ARBA00023053"/>
    </source>
</evidence>
<feature type="transmembrane region" description="Helical" evidence="14">
    <location>
        <begin position="204"/>
        <end position="229"/>
    </location>
</feature>
<keyword evidence="10" id="KW-0325">Glycoprotein</keyword>
<evidence type="ECO:0000256" key="14">
    <source>
        <dbReference type="SAM" id="Phobius"/>
    </source>
</evidence>
<feature type="transmembrane region" description="Helical" evidence="14">
    <location>
        <begin position="398"/>
        <end position="417"/>
    </location>
</feature>
<evidence type="ECO:0000256" key="12">
    <source>
        <dbReference type="ARBA" id="ARBA00036099"/>
    </source>
</evidence>
<evidence type="ECO:0000256" key="2">
    <source>
        <dbReference type="ARBA" id="ARBA00006434"/>
    </source>
</evidence>
<evidence type="ECO:0000256" key="3">
    <source>
        <dbReference type="ARBA" id="ARBA00022448"/>
    </source>
</evidence>
<feature type="transmembrane region" description="Helical" evidence="14">
    <location>
        <begin position="67"/>
        <end position="84"/>
    </location>
</feature>
<feature type="transmembrane region" description="Helical" evidence="14">
    <location>
        <begin position="137"/>
        <end position="156"/>
    </location>
</feature>
<keyword evidence="11" id="KW-0739">Sodium transport</keyword>
<dbReference type="InterPro" id="IPR038377">
    <property type="entry name" value="Na/Glc_symporter_sf"/>
</dbReference>
<evidence type="ECO:0000256" key="11">
    <source>
        <dbReference type="ARBA" id="ARBA00023201"/>
    </source>
</evidence>
<evidence type="ECO:0000256" key="13">
    <source>
        <dbReference type="RuleBase" id="RU362091"/>
    </source>
</evidence>
<evidence type="ECO:0000256" key="9">
    <source>
        <dbReference type="ARBA" id="ARBA00023136"/>
    </source>
</evidence>
<feature type="transmembrane region" description="Helical" evidence="14">
    <location>
        <begin position="291"/>
        <end position="314"/>
    </location>
</feature>
<keyword evidence="5 14" id="KW-0812">Transmembrane</keyword>
<name>A0ABP1PLD3_9HEXA</name>